<proteinExistence type="predicted"/>
<dbReference type="Proteomes" id="UP000299102">
    <property type="component" value="Unassembled WGS sequence"/>
</dbReference>
<evidence type="ECO:0000313" key="1">
    <source>
        <dbReference type="EMBL" id="GBP19154.1"/>
    </source>
</evidence>
<keyword evidence="2" id="KW-1185">Reference proteome</keyword>
<reference evidence="1 2" key="1">
    <citation type="journal article" date="2019" name="Commun. Biol.">
        <title>The bagworm genome reveals a unique fibroin gene that provides high tensile strength.</title>
        <authorList>
            <person name="Kono N."/>
            <person name="Nakamura H."/>
            <person name="Ohtoshi R."/>
            <person name="Tomita M."/>
            <person name="Numata K."/>
            <person name="Arakawa K."/>
        </authorList>
    </citation>
    <scope>NUCLEOTIDE SEQUENCE [LARGE SCALE GENOMIC DNA]</scope>
</reference>
<feature type="non-terminal residue" evidence="1">
    <location>
        <position position="48"/>
    </location>
</feature>
<comment type="caution">
    <text evidence="1">The sequence shown here is derived from an EMBL/GenBank/DDBJ whole genome shotgun (WGS) entry which is preliminary data.</text>
</comment>
<dbReference type="AlphaFoldDB" id="A0A4C1TZB2"/>
<sequence>MVKSGAGSAVKSVGFEPEEILTDNRACGSIKTRWSPPPVDACNSRGAI</sequence>
<gene>
    <name evidence="1" type="ORF">EVAR_11475_1</name>
</gene>
<protein>
    <submittedName>
        <fullName evidence="1">Uncharacterized protein</fullName>
    </submittedName>
</protein>
<organism evidence="1 2">
    <name type="scientific">Eumeta variegata</name>
    <name type="common">Bagworm moth</name>
    <name type="synonym">Eumeta japonica</name>
    <dbReference type="NCBI Taxonomy" id="151549"/>
    <lineage>
        <taxon>Eukaryota</taxon>
        <taxon>Metazoa</taxon>
        <taxon>Ecdysozoa</taxon>
        <taxon>Arthropoda</taxon>
        <taxon>Hexapoda</taxon>
        <taxon>Insecta</taxon>
        <taxon>Pterygota</taxon>
        <taxon>Neoptera</taxon>
        <taxon>Endopterygota</taxon>
        <taxon>Lepidoptera</taxon>
        <taxon>Glossata</taxon>
        <taxon>Ditrysia</taxon>
        <taxon>Tineoidea</taxon>
        <taxon>Psychidae</taxon>
        <taxon>Oiketicinae</taxon>
        <taxon>Eumeta</taxon>
    </lineage>
</organism>
<dbReference type="EMBL" id="BGZK01000105">
    <property type="protein sequence ID" value="GBP19154.1"/>
    <property type="molecule type" value="Genomic_DNA"/>
</dbReference>
<name>A0A4C1TZB2_EUMVA</name>
<evidence type="ECO:0000313" key="2">
    <source>
        <dbReference type="Proteomes" id="UP000299102"/>
    </source>
</evidence>
<accession>A0A4C1TZB2</accession>